<evidence type="ECO:0000313" key="1">
    <source>
        <dbReference type="EMBL" id="CAI5453933.1"/>
    </source>
</evidence>
<keyword evidence="2" id="KW-1185">Reference proteome</keyword>
<name>A0A9P1IX66_9PELO</name>
<sequence>MGYSISVVRATLLAVPMKTATFSKLFSSMKTPMEELIANGYPYFDNRRTRMATIEKTNYDVLKNWTNNDDKIRTCS</sequence>
<evidence type="ECO:0000313" key="2">
    <source>
        <dbReference type="Proteomes" id="UP001152747"/>
    </source>
</evidence>
<organism evidence="1 2">
    <name type="scientific">Caenorhabditis angaria</name>
    <dbReference type="NCBI Taxonomy" id="860376"/>
    <lineage>
        <taxon>Eukaryota</taxon>
        <taxon>Metazoa</taxon>
        <taxon>Ecdysozoa</taxon>
        <taxon>Nematoda</taxon>
        <taxon>Chromadorea</taxon>
        <taxon>Rhabditida</taxon>
        <taxon>Rhabditina</taxon>
        <taxon>Rhabditomorpha</taxon>
        <taxon>Rhabditoidea</taxon>
        <taxon>Rhabditidae</taxon>
        <taxon>Peloderinae</taxon>
        <taxon>Caenorhabditis</taxon>
    </lineage>
</organism>
<accession>A0A9P1IX66</accession>
<proteinExistence type="predicted"/>
<dbReference type="AlphaFoldDB" id="A0A9P1IX66"/>
<dbReference type="Proteomes" id="UP001152747">
    <property type="component" value="Unassembled WGS sequence"/>
</dbReference>
<gene>
    <name evidence="1" type="ORF">CAMP_LOCUS16570</name>
</gene>
<dbReference type="EMBL" id="CANHGI010000006">
    <property type="protein sequence ID" value="CAI5453933.1"/>
    <property type="molecule type" value="Genomic_DNA"/>
</dbReference>
<protein>
    <submittedName>
        <fullName evidence="1">Uncharacterized protein</fullName>
    </submittedName>
</protein>
<comment type="caution">
    <text evidence="1">The sequence shown here is derived from an EMBL/GenBank/DDBJ whole genome shotgun (WGS) entry which is preliminary data.</text>
</comment>
<reference evidence="1" key="1">
    <citation type="submission" date="2022-11" db="EMBL/GenBank/DDBJ databases">
        <authorList>
            <person name="Kikuchi T."/>
        </authorList>
    </citation>
    <scope>NUCLEOTIDE SEQUENCE</scope>
    <source>
        <strain evidence="1">PS1010</strain>
    </source>
</reference>